<dbReference type="Gene3D" id="3.10.450.50">
    <property type="match status" value="1"/>
</dbReference>
<evidence type="ECO:0000313" key="3">
    <source>
        <dbReference type="Proteomes" id="UP001193389"/>
    </source>
</evidence>
<keyword evidence="3" id="KW-1185">Reference proteome</keyword>
<dbReference type="Proteomes" id="UP001193389">
    <property type="component" value="Chromosome"/>
</dbReference>
<dbReference type="InterPro" id="IPR032710">
    <property type="entry name" value="NTF2-like_dom_sf"/>
</dbReference>
<dbReference type="RefSeq" id="WP_318348695.1">
    <property type="nucleotide sequence ID" value="NZ_AP018694.1"/>
</dbReference>
<evidence type="ECO:0000259" key="1">
    <source>
        <dbReference type="Pfam" id="PF12680"/>
    </source>
</evidence>
<protein>
    <recommendedName>
        <fullName evidence="1">SnoaL-like domain-containing protein</fullName>
    </recommendedName>
</protein>
<dbReference type="SUPFAM" id="SSF54427">
    <property type="entry name" value="NTF2-like"/>
    <property type="match status" value="1"/>
</dbReference>
<dbReference type="InterPro" id="IPR037401">
    <property type="entry name" value="SnoaL-like"/>
</dbReference>
<dbReference type="AlphaFoldDB" id="A0A5K7SG75"/>
<organism evidence="2 3">
    <name type="scientific">Aquipluma nitroreducens</name>
    <dbReference type="NCBI Taxonomy" id="2010828"/>
    <lineage>
        <taxon>Bacteria</taxon>
        <taxon>Pseudomonadati</taxon>
        <taxon>Bacteroidota</taxon>
        <taxon>Bacteroidia</taxon>
        <taxon>Marinilabiliales</taxon>
        <taxon>Prolixibacteraceae</taxon>
        <taxon>Aquipluma</taxon>
    </lineage>
</organism>
<accession>A0A5K7SG75</accession>
<proteinExistence type="predicted"/>
<dbReference type="EMBL" id="AP018694">
    <property type="protein sequence ID" value="BBE20553.1"/>
    <property type="molecule type" value="Genomic_DNA"/>
</dbReference>
<dbReference type="Pfam" id="PF12680">
    <property type="entry name" value="SnoaL_2"/>
    <property type="match status" value="1"/>
</dbReference>
<dbReference type="KEGG" id="anf:AQPE_4747"/>
<sequence>MNLSKTEAVTLFNEWLMAWNDHDLERVMNLFHEDVIFENWTGATVIGKRALKKAWMLWFINHGNFIFTEEGVSFDAEEQRMIFMWKLEWPSHLTNYKGKNEIRHGVDILYFKDGKLIQKHTYSKTTVQIEGLPISLEN</sequence>
<feature type="domain" description="SnoaL-like" evidence="1">
    <location>
        <begin position="14"/>
        <end position="117"/>
    </location>
</feature>
<name>A0A5K7SG75_9BACT</name>
<gene>
    <name evidence="2" type="ORF">AQPE_4747</name>
</gene>
<reference evidence="2" key="1">
    <citation type="journal article" date="2020" name="Int. J. Syst. Evol. Microbiol.">
        <title>Aquipluma nitroreducens gen. nov. sp. nov., a novel facultatively anaerobic bacterium isolated from a freshwater lake.</title>
        <authorList>
            <person name="Watanabe M."/>
            <person name="Kojima H."/>
            <person name="Fukui M."/>
        </authorList>
    </citation>
    <scope>NUCLEOTIDE SEQUENCE</scope>
    <source>
        <strain evidence="2">MeG22</strain>
    </source>
</reference>
<evidence type="ECO:0000313" key="2">
    <source>
        <dbReference type="EMBL" id="BBE20553.1"/>
    </source>
</evidence>